<dbReference type="GO" id="GO:0004386">
    <property type="term" value="F:helicase activity"/>
    <property type="evidence" value="ECO:0007669"/>
    <property type="project" value="UniProtKB-KW"/>
</dbReference>
<keyword evidence="2" id="KW-0067">ATP-binding</keyword>
<dbReference type="Pfam" id="PF13625">
    <property type="entry name" value="Helicase_C_3"/>
    <property type="match status" value="1"/>
</dbReference>
<evidence type="ECO:0000313" key="2">
    <source>
        <dbReference type="EMBL" id="MEJ4100161.1"/>
    </source>
</evidence>
<gene>
    <name evidence="2" type="ORF">V5S96_07300</name>
</gene>
<dbReference type="Proteomes" id="UP001359781">
    <property type="component" value="Unassembled WGS sequence"/>
</dbReference>
<keyword evidence="3" id="KW-1185">Reference proteome</keyword>
<proteinExistence type="predicted"/>
<dbReference type="InterPro" id="IPR032830">
    <property type="entry name" value="XPB/Ssl2_N"/>
</dbReference>
<name>A0ABU8P0Y6_9CORY</name>
<organism evidence="2 3">
    <name type="scientific">Corynebacterium mastitidis</name>
    <dbReference type="NCBI Taxonomy" id="161890"/>
    <lineage>
        <taxon>Bacteria</taxon>
        <taxon>Bacillati</taxon>
        <taxon>Actinomycetota</taxon>
        <taxon>Actinomycetes</taxon>
        <taxon>Mycobacteriales</taxon>
        <taxon>Corynebacteriaceae</taxon>
        <taxon>Corynebacterium</taxon>
    </lineage>
</organism>
<dbReference type="EMBL" id="JBAHVJ010000007">
    <property type="protein sequence ID" value="MEJ4100161.1"/>
    <property type="molecule type" value="Genomic_DNA"/>
</dbReference>
<accession>A0ABU8P0Y6</accession>
<feature type="domain" description="Helicase XPB/Ssl2 N-terminal" evidence="1">
    <location>
        <begin position="431"/>
        <end position="545"/>
    </location>
</feature>
<keyword evidence="2" id="KW-0347">Helicase</keyword>
<keyword evidence="2" id="KW-0378">Hydrolase</keyword>
<evidence type="ECO:0000313" key="3">
    <source>
        <dbReference type="Proteomes" id="UP001359781"/>
    </source>
</evidence>
<protein>
    <submittedName>
        <fullName evidence="2">Helicase-associated domain-containing protein</fullName>
    </submittedName>
</protein>
<comment type="caution">
    <text evidence="2">The sequence shown here is derived from an EMBL/GenBank/DDBJ whole genome shotgun (WGS) entry which is preliminary data.</text>
</comment>
<dbReference type="RefSeq" id="WP_337890592.1">
    <property type="nucleotide sequence ID" value="NZ_JBAHVI010000007.1"/>
</dbReference>
<keyword evidence="2" id="KW-0547">Nucleotide-binding</keyword>
<evidence type="ECO:0000259" key="1">
    <source>
        <dbReference type="Pfam" id="PF13625"/>
    </source>
</evidence>
<reference evidence="2 3" key="1">
    <citation type="submission" date="2024-02" db="EMBL/GenBank/DDBJ databases">
        <title>Whole genome sequencing and characterization of Corynebacterium isolated from the ocular surface of dry eye disease sufferers.</title>
        <authorList>
            <person name="Naqvi M."/>
        </authorList>
    </citation>
    <scope>NUCLEOTIDE SEQUENCE [LARGE SCALE GENOMIC DNA]</scope>
    <source>
        <strain evidence="2 3">PCRF</strain>
    </source>
</reference>
<sequence>MPPSYQSWLHRRTPDQLAALLRLRPDTALPVPPTVGSLATRLRIRSSVARALRGLNAAELAVAEAAADAGAEFRPVARREVAERVPQLPAEETLAALDRLEAAGLVYGDSDEVSLLREVFASLPPDWRLLHDGGLTDAEIARRLDALDAPRRSMLETLANSAGMGLTRDDVLVESGLVVRVDERTVRLPLSVRRALRGASPARIPLRPPRGTPVGNPRAVDEAGVAAGLDAVRLTAQLLHALERRPLPLLRAGGVGVRETRRLARDLRLGVDQVKRLVCLSHAAGLVTTGEPEPLPAEGHSYLAPTNAADSWFSSSPAQRLETLVAGWLRSRWAYWDADRLLDEEDPRLPTLRRALLAPYLSGGISFTDEEAGAALLFSSPLVLGGAEPEALAHLRAEAEWIGALASGAASAVARRDTPLDGLIPATVDRVILQADMTALAPGPLEYQVEAELNLMAHLESPGLASVYRFSEDSVRQALDAGRSGGDLLAFLREHALGEVPQALAYLIEDMGSRHGALRGGAARCYLRCEDPAALRAAVLASASLRTLAPTVAISEQPLGEVMEELRAAGFHPAAEDAAGLSIDIRPEPARIAPAGASTRSRRQAAPRLTEERIRTIVERLLGAEETPEAAPEDHVSTLSAAARGRRLVDLGYVDTRGTVTRRRLKPLRVTAGQVDAVDPATGTAHRLGLHRVTSVELVP</sequence>